<keyword evidence="1" id="KW-0479">Metal-binding</keyword>
<dbReference type="GO" id="GO:0003682">
    <property type="term" value="F:chromatin binding"/>
    <property type="evidence" value="ECO:0007669"/>
    <property type="project" value="InterPro"/>
</dbReference>
<dbReference type="PANTHER" id="PTHR47527">
    <property type="entry name" value="RING/FYVE/PHD ZINC FINGER SUPERFAMILY PROTEIN"/>
    <property type="match status" value="1"/>
</dbReference>
<dbReference type="InterPro" id="IPR001025">
    <property type="entry name" value="BAH_dom"/>
</dbReference>
<evidence type="ECO:0000259" key="6">
    <source>
        <dbReference type="PROSITE" id="PS50016"/>
    </source>
</evidence>
<dbReference type="CDD" id="cd15489">
    <property type="entry name" value="PHD_SF"/>
    <property type="match status" value="1"/>
</dbReference>
<dbReference type="Pfam" id="PF25073">
    <property type="entry name" value="DUF7797"/>
    <property type="match status" value="1"/>
</dbReference>
<feature type="domain" description="BAH" evidence="7">
    <location>
        <begin position="674"/>
        <end position="800"/>
    </location>
</feature>
<proteinExistence type="predicted"/>
<evidence type="ECO:0000256" key="5">
    <source>
        <dbReference type="SAM" id="MobiDB-lite"/>
    </source>
</evidence>
<dbReference type="PROSITE" id="PS01359">
    <property type="entry name" value="ZF_PHD_1"/>
    <property type="match status" value="1"/>
</dbReference>
<gene>
    <name evidence="9 10" type="primary">LOC113688320</name>
</gene>
<evidence type="ECO:0000256" key="3">
    <source>
        <dbReference type="ARBA" id="ARBA00022833"/>
    </source>
</evidence>
<evidence type="ECO:0008006" key="11">
    <source>
        <dbReference type="Google" id="ProtNLM"/>
    </source>
</evidence>
<keyword evidence="2 4" id="KW-0863">Zinc-finger</keyword>
<evidence type="ECO:0000313" key="10">
    <source>
        <dbReference type="RefSeq" id="XP_027061919.2"/>
    </source>
</evidence>
<dbReference type="GeneID" id="113688320"/>
<feature type="region of interest" description="Disordered" evidence="5">
    <location>
        <begin position="491"/>
        <end position="514"/>
    </location>
</feature>
<feature type="region of interest" description="Disordered" evidence="5">
    <location>
        <begin position="1"/>
        <end position="36"/>
    </location>
</feature>
<organism evidence="8 10">
    <name type="scientific">Coffea arabica</name>
    <name type="common">Arabian coffee</name>
    <dbReference type="NCBI Taxonomy" id="13443"/>
    <lineage>
        <taxon>Eukaryota</taxon>
        <taxon>Viridiplantae</taxon>
        <taxon>Streptophyta</taxon>
        <taxon>Embryophyta</taxon>
        <taxon>Tracheophyta</taxon>
        <taxon>Spermatophyta</taxon>
        <taxon>Magnoliopsida</taxon>
        <taxon>eudicotyledons</taxon>
        <taxon>Gunneridae</taxon>
        <taxon>Pentapetalae</taxon>
        <taxon>asterids</taxon>
        <taxon>lamiids</taxon>
        <taxon>Gentianales</taxon>
        <taxon>Rubiaceae</taxon>
        <taxon>Ixoroideae</taxon>
        <taxon>Gardenieae complex</taxon>
        <taxon>Bertiereae - Coffeeae clade</taxon>
        <taxon>Coffeeae</taxon>
        <taxon>Coffea</taxon>
    </lineage>
</organism>
<dbReference type="InterPro" id="IPR001965">
    <property type="entry name" value="Znf_PHD"/>
</dbReference>
<feature type="region of interest" description="Disordered" evidence="5">
    <location>
        <begin position="572"/>
        <end position="606"/>
    </location>
</feature>
<sequence>MDSVESGVKLGEKRSAEDTAGGGGGGGEDVPPAKKLRHGGAVVGNMRKVAEMVLVLAAMGKMRGGKVPTGVEKEIMAAAREKLVEVCELFPPKDVFPRDVFGALIEDLGLNKAREQRLGFRPPKITIAEKLLLSKRKMEKAEDFTLPSAQHSSQRLHTKSGVAVENRAPPPAGRVFATDKPSHIPISSGSFQPSPLGHVAGTTLTSLPYQLPTSEVRPTTPSGLPSSNMARDATPVALPRIERFRLDGRPNGSLPTSQVQANSSGDQPSVKTPAWSLQPQSTTAPPKIGAEKVPAKATVKVEGATDAKSRIGPQIAISKPPVTQITTGNHAVGVNQHLQGTNTIPAPIPRNTHAEIGKIVQKLLQPRVSERPVWTPPSRDYMNKASTCQTCKSTINDVDSVLVCDACEKGYHLKCLHINNPKGIPRAEWHCVKCLQLSNGKGLPPKYGRVMRNNNVPKVPSSAAALPSTPDKKAAALDVKVNQQKIMVNGNAASQRASTGNRVSGHSDPTSALKVENTTEIRGNTIVGKGKMDDKSSSRISLNNLTEASCPVSVSPTLSSVKGLCEEKLLESNSQTPLKSETVLSFSSPSQSPGNAQDNRQPGAPNSAVLLQQSSQNDQGTVRAIPAETSAASSGLAEHGKFLPDYVHNVDWIGGILKVDEEKAFYQSCCIRGVVYKLHDHVLIQFNDRLIPSKLQAMWEDIKMKTRWVSVNKCYFPADLPQAVGRPCGLESSEVYESTISCTVMAGLVQGLCEVLPPGRFIEEKEKRTNGGKRPNESLQPLYVCKWIYDEPKGLFRDVNC</sequence>
<dbReference type="InterPro" id="IPR056699">
    <property type="entry name" value="DUF7797"/>
</dbReference>
<dbReference type="Gene3D" id="2.30.30.490">
    <property type="match status" value="1"/>
</dbReference>
<keyword evidence="8" id="KW-1185">Reference proteome</keyword>
<feature type="compositionally biased region" description="Polar residues" evidence="5">
    <location>
        <begin position="253"/>
        <end position="284"/>
    </location>
</feature>
<evidence type="ECO:0000256" key="2">
    <source>
        <dbReference type="ARBA" id="ARBA00022771"/>
    </source>
</evidence>
<feature type="compositionally biased region" description="Polar residues" evidence="5">
    <location>
        <begin position="213"/>
        <end position="229"/>
    </location>
</feature>
<dbReference type="Pfam" id="PF00628">
    <property type="entry name" value="PHD"/>
    <property type="match status" value="1"/>
</dbReference>
<dbReference type="OrthoDB" id="787137at2759"/>
<dbReference type="InterPro" id="IPR019786">
    <property type="entry name" value="Zinc_finger_PHD-type_CS"/>
</dbReference>
<dbReference type="RefSeq" id="XP_027061918.2">
    <property type="nucleotide sequence ID" value="XM_027206117.2"/>
</dbReference>
<evidence type="ECO:0000256" key="1">
    <source>
        <dbReference type="ARBA" id="ARBA00022723"/>
    </source>
</evidence>
<dbReference type="Proteomes" id="UP001652660">
    <property type="component" value="Chromosome 5e"/>
</dbReference>
<dbReference type="SUPFAM" id="SSF57903">
    <property type="entry name" value="FYVE/PHD zinc finger"/>
    <property type="match status" value="1"/>
</dbReference>
<reference evidence="8" key="1">
    <citation type="journal article" date="2025" name="Foods">
        <title>Unveiling the Microbial Signatures of Arabica Coffee Cherries: Insights into Ripeness Specific Diversity, Functional Traits, and Implications for Quality and Safety.</title>
        <authorList>
            <consortium name="RefSeq"/>
            <person name="Tenea G.N."/>
            <person name="Cifuentes V."/>
            <person name="Reyes P."/>
            <person name="Cevallos-Vallejos M."/>
        </authorList>
    </citation>
    <scope>NUCLEOTIDE SEQUENCE [LARGE SCALE GENOMIC DNA]</scope>
</reference>
<dbReference type="GO" id="GO:0008270">
    <property type="term" value="F:zinc ion binding"/>
    <property type="evidence" value="ECO:0007669"/>
    <property type="project" value="UniProtKB-KW"/>
</dbReference>
<dbReference type="PROSITE" id="PS50016">
    <property type="entry name" value="ZF_PHD_2"/>
    <property type="match status" value="1"/>
</dbReference>
<dbReference type="InterPro" id="IPR043151">
    <property type="entry name" value="BAH_sf"/>
</dbReference>
<feature type="region of interest" description="Disordered" evidence="5">
    <location>
        <begin position="246"/>
        <end position="291"/>
    </location>
</feature>
<dbReference type="InterPro" id="IPR019787">
    <property type="entry name" value="Znf_PHD-finger"/>
</dbReference>
<name>A0A6P6S7Y1_COFAR</name>
<dbReference type="Gene3D" id="3.30.40.10">
    <property type="entry name" value="Zinc/RING finger domain, C3HC4 (zinc finger)"/>
    <property type="match status" value="1"/>
</dbReference>
<dbReference type="InterPro" id="IPR011011">
    <property type="entry name" value="Znf_FYVE_PHD"/>
</dbReference>
<dbReference type="InterPro" id="IPR013083">
    <property type="entry name" value="Znf_RING/FYVE/PHD"/>
</dbReference>
<feature type="domain" description="PHD-type" evidence="6">
    <location>
        <begin position="385"/>
        <end position="437"/>
    </location>
</feature>
<dbReference type="PROSITE" id="PS51038">
    <property type="entry name" value="BAH"/>
    <property type="match status" value="1"/>
</dbReference>
<feature type="region of interest" description="Disordered" evidence="5">
    <location>
        <begin position="213"/>
        <end position="234"/>
    </location>
</feature>
<reference evidence="9 10" key="2">
    <citation type="submission" date="2025-05" db="UniProtKB">
        <authorList>
            <consortium name="RefSeq"/>
        </authorList>
    </citation>
    <scope>IDENTIFICATION</scope>
    <source>
        <tissue evidence="9 10">Leaves</tissue>
    </source>
</reference>
<dbReference type="CDD" id="cd04370">
    <property type="entry name" value="BAH"/>
    <property type="match status" value="1"/>
</dbReference>
<evidence type="ECO:0000256" key="4">
    <source>
        <dbReference type="PROSITE-ProRule" id="PRU00146"/>
    </source>
</evidence>
<protein>
    <recommendedName>
        <fullName evidence="11">PHD finger protein At3g20280-like</fullName>
    </recommendedName>
</protein>
<evidence type="ECO:0000313" key="9">
    <source>
        <dbReference type="RefSeq" id="XP_027061918.2"/>
    </source>
</evidence>
<dbReference type="PANTHER" id="PTHR47527:SF3">
    <property type="entry name" value="RING_FYVE_PHD ZINC FINGER SUPERFAMILY PROTEIN"/>
    <property type="match status" value="1"/>
</dbReference>
<keyword evidence="3" id="KW-0862">Zinc</keyword>
<feature type="compositionally biased region" description="Polar residues" evidence="5">
    <location>
        <begin position="572"/>
        <end position="600"/>
    </location>
</feature>
<dbReference type="SMART" id="SM00249">
    <property type="entry name" value="PHD"/>
    <property type="match status" value="1"/>
</dbReference>
<dbReference type="RefSeq" id="XP_027061919.2">
    <property type="nucleotide sequence ID" value="XM_027206118.2"/>
</dbReference>
<dbReference type="AlphaFoldDB" id="A0A6P6S7Y1"/>
<accession>A0A6P6S7Y1</accession>
<evidence type="ECO:0000259" key="7">
    <source>
        <dbReference type="PROSITE" id="PS51038"/>
    </source>
</evidence>
<evidence type="ECO:0000313" key="8">
    <source>
        <dbReference type="Proteomes" id="UP001652660"/>
    </source>
</evidence>